<protein>
    <recommendedName>
        <fullName evidence="3">Bacteriophage protein</fullName>
    </recommendedName>
</protein>
<gene>
    <name evidence="1" type="ORF">SAMN05216551_10742</name>
</gene>
<dbReference type="RefSeq" id="WP_091908695.1">
    <property type="nucleotide sequence ID" value="NZ_FNLO01000007.1"/>
</dbReference>
<evidence type="ECO:0000313" key="1">
    <source>
        <dbReference type="EMBL" id="SDV49072.1"/>
    </source>
</evidence>
<accession>A0A1H2PSF8</accession>
<organism evidence="1 2">
    <name type="scientific">Chitinasiproducens palmae</name>
    <dbReference type="NCBI Taxonomy" id="1770053"/>
    <lineage>
        <taxon>Bacteria</taxon>
        <taxon>Pseudomonadati</taxon>
        <taxon>Pseudomonadota</taxon>
        <taxon>Betaproteobacteria</taxon>
        <taxon>Burkholderiales</taxon>
        <taxon>Burkholderiaceae</taxon>
        <taxon>Chitinasiproducens</taxon>
    </lineage>
</organism>
<dbReference type="InterPro" id="IPR020288">
    <property type="entry name" value="Sheath_initiator"/>
</dbReference>
<dbReference type="Pfam" id="PF10934">
    <property type="entry name" value="Sheath_initiator"/>
    <property type="match status" value="1"/>
</dbReference>
<sequence>MRYRKLDANGDYVFGGQQADFYRDQVDGIAQAVRTRLALLTGEWFLDITEGTPWHTDVLGKYTSAVYDSAIRNRILSTDGVNSIESYSSTVDRDARRLTVSVQIDTIYGATTLQETI</sequence>
<reference evidence="2" key="1">
    <citation type="submission" date="2016-09" db="EMBL/GenBank/DDBJ databases">
        <authorList>
            <person name="Varghese N."/>
            <person name="Submissions S."/>
        </authorList>
    </citation>
    <scope>NUCLEOTIDE SEQUENCE [LARGE SCALE GENOMIC DNA]</scope>
    <source>
        <strain evidence="2">JS23</strain>
    </source>
</reference>
<dbReference type="EMBL" id="FNLO01000007">
    <property type="protein sequence ID" value="SDV49072.1"/>
    <property type="molecule type" value="Genomic_DNA"/>
</dbReference>
<keyword evidence="2" id="KW-1185">Reference proteome</keyword>
<name>A0A1H2PSF8_9BURK</name>
<dbReference type="Proteomes" id="UP000243719">
    <property type="component" value="Unassembled WGS sequence"/>
</dbReference>
<dbReference type="AlphaFoldDB" id="A0A1H2PSF8"/>
<evidence type="ECO:0000313" key="2">
    <source>
        <dbReference type="Proteomes" id="UP000243719"/>
    </source>
</evidence>
<dbReference type="STRING" id="1770053.SAMN05216551_10742"/>
<evidence type="ECO:0008006" key="3">
    <source>
        <dbReference type="Google" id="ProtNLM"/>
    </source>
</evidence>
<proteinExistence type="predicted"/>
<dbReference type="OrthoDB" id="9812969at2"/>